<dbReference type="PROSITE" id="PS50097">
    <property type="entry name" value="BTB"/>
    <property type="match status" value="1"/>
</dbReference>
<organism evidence="3 4">
    <name type="scientific">Arthrobotrys conoides</name>
    <dbReference type="NCBI Taxonomy" id="74498"/>
    <lineage>
        <taxon>Eukaryota</taxon>
        <taxon>Fungi</taxon>
        <taxon>Dikarya</taxon>
        <taxon>Ascomycota</taxon>
        <taxon>Pezizomycotina</taxon>
        <taxon>Orbiliomycetes</taxon>
        <taxon>Orbiliales</taxon>
        <taxon>Orbiliaceae</taxon>
        <taxon>Arthrobotrys</taxon>
    </lineage>
</organism>
<evidence type="ECO:0000313" key="4">
    <source>
        <dbReference type="Proteomes" id="UP001307849"/>
    </source>
</evidence>
<comment type="caution">
    <text evidence="3">The sequence shown here is derived from an EMBL/GenBank/DDBJ whole genome shotgun (WGS) entry which is preliminary data.</text>
</comment>
<dbReference type="Pfam" id="PF00651">
    <property type="entry name" value="BTB"/>
    <property type="match status" value="1"/>
</dbReference>
<dbReference type="CDD" id="cd18186">
    <property type="entry name" value="BTB_POZ_ZBTB_KLHL-like"/>
    <property type="match status" value="1"/>
</dbReference>
<dbReference type="Proteomes" id="UP001307849">
    <property type="component" value="Unassembled WGS sequence"/>
</dbReference>
<feature type="domain" description="BTB" evidence="2">
    <location>
        <begin position="45"/>
        <end position="106"/>
    </location>
</feature>
<dbReference type="InterPro" id="IPR011333">
    <property type="entry name" value="SKP1/BTB/POZ_sf"/>
</dbReference>
<proteinExistence type="predicted"/>
<name>A0AAN8NFP8_9PEZI</name>
<accession>A0AAN8NFP8</accession>
<dbReference type="EMBL" id="JAVHJM010000014">
    <property type="protein sequence ID" value="KAK6498154.1"/>
    <property type="molecule type" value="Genomic_DNA"/>
</dbReference>
<feature type="region of interest" description="Disordered" evidence="1">
    <location>
        <begin position="1"/>
        <end position="39"/>
    </location>
</feature>
<evidence type="ECO:0000256" key="1">
    <source>
        <dbReference type="SAM" id="MobiDB-lite"/>
    </source>
</evidence>
<protein>
    <recommendedName>
        <fullName evidence="2">BTB domain-containing protein</fullName>
    </recommendedName>
</protein>
<dbReference type="SUPFAM" id="SSF54695">
    <property type="entry name" value="POZ domain"/>
    <property type="match status" value="1"/>
</dbReference>
<dbReference type="Gene3D" id="3.30.710.10">
    <property type="entry name" value="Potassium Channel Kv1.1, Chain A"/>
    <property type="match status" value="1"/>
</dbReference>
<evidence type="ECO:0000259" key="2">
    <source>
        <dbReference type="PROSITE" id="PS50097"/>
    </source>
</evidence>
<keyword evidence="4" id="KW-1185">Reference proteome</keyword>
<dbReference type="InterPro" id="IPR000210">
    <property type="entry name" value="BTB/POZ_dom"/>
</dbReference>
<dbReference type="AlphaFoldDB" id="A0AAN8NFP8"/>
<feature type="compositionally biased region" description="Basic and acidic residues" evidence="1">
    <location>
        <begin position="22"/>
        <end position="39"/>
    </location>
</feature>
<reference evidence="3 4" key="1">
    <citation type="submission" date="2019-10" db="EMBL/GenBank/DDBJ databases">
        <authorList>
            <person name="Palmer J.M."/>
        </authorList>
    </citation>
    <scope>NUCLEOTIDE SEQUENCE [LARGE SCALE GENOMIC DNA]</scope>
    <source>
        <strain evidence="3 4">TWF506</strain>
    </source>
</reference>
<evidence type="ECO:0000313" key="3">
    <source>
        <dbReference type="EMBL" id="KAK6498154.1"/>
    </source>
</evidence>
<sequence length="299" mass="33908">MPVTTRSQKRKAEEGTNGNPKRGCDHSTENKSESEKPGDKNLDFQKILILVGPRGSRFNVQTTILLAASDFFKAALRPESFKEGKEGVIRLPEIEPTVFKNILKLISNVTTYENLTMTKPPTVILMFMTADYLLLDSFKLQILMNIAYRVSAYLQNTYLQAAITSYKNQVGSRATIYKFIHPKPAIEIMSSIYQYCHPSDIKHAQRCLLVIAAATEEVKDIENDTKWGDDFTAIWATAKNGIANAKKCRRCNTFWEKIEGCATRMLPWSNQVCTCWRRFFNTGHRSQMCPEVGGMDALK</sequence>
<gene>
    <name evidence="3" type="ORF">TWF506_004393</name>
</gene>